<reference evidence="1" key="1">
    <citation type="submission" date="2021-05" db="EMBL/GenBank/DDBJ databases">
        <authorList>
            <person name="Pan Q."/>
            <person name="Jouanno E."/>
            <person name="Zahm M."/>
            <person name="Klopp C."/>
            <person name="Cabau C."/>
            <person name="Louis A."/>
            <person name="Berthelot C."/>
            <person name="Parey E."/>
            <person name="Roest Crollius H."/>
            <person name="Montfort J."/>
            <person name="Robinson-Rechavi M."/>
            <person name="Bouchez O."/>
            <person name="Lampietro C."/>
            <person name="Lopez Roques C."/>
            <person name="Donnadieu C."/>
            <person name="Postlethwait J."/>
            <person name="Bobe J."/>
            <person name="Dillon D."/>
            <person name="Chandos A."/>
            <person name="von Hippel F."/>
            <person name="Guiguen Y."/>
        </authorList>
    </citation>
    <scope>NUCLEOTIDE SEQUENCE</scope>
    <source>
        <strain evidence="1">YG-Jan2019</strain>
    </source>
</reference>
<protein>
    <submittedName>
        <fullName evidence="1">Uncharacterized protein</fullName>
    </submittedName>
</protein>
<name>A0ACC2FX35_DALPE</name>
<organism evidence="1 2">
    <name type="scientific">Dallia pectoralis</name>
    <name type="common">Alaska blackfish</name>
    <dbReference type="NCBI Taxonomy" id="75939"/>
    <lineage>
        <taxon>Eukaryota</taxon>
        <taxon>Metazoa</taxon>
        <taxon>Chordata</taxon>
        <taxon>Craniata</taxon>
        <taxon>Vertebrata</taxon>
        <taxon>Euteleostomi</taxon>
        <taxon>Actinopterygii</taxon>
        <taxon>Neopterygii</taxon>
        <taxon>Teleostei</taxon>
        <taxon>Protacanthopterygii</taxon>
        <taxon>Esociformes</taxon>
        <taxon>Umbridae</taxon>
        <taxon>Dallia</taxon>
    </lineage>
</organism>
<evidence type="ECO:0000313" key="2">
    <source>
        <dbReference type="Proteomes" id="UP001157502"/>
    </source>
</evidence>
<proteinExistence type="predicted"/>
<comment type="caution">
    <text evidence="1">The sequence shown here is derived from an EMBL/GenBank/DDBJ whole genome shotgun (WGS) entry which is preliminary data.</text>
</comment>
<accession>A0ACC2FX35</accession>
<keyword evidence="2" id="KW-1185">Reference proteome</keyword>
<dbReference type="Proteomes" id="UP001157502">
    <property type="component" value="Chromosome 20"/>
</dbReference>
<gene>
    <name evidence="1" type="ORF">DPEC_G00231030</name>
</gene>
<evidence type="ECO:0000313" key="1">
    <source>
        <dbReference type="EMBL" id="KAJ7995853.1"/>
    </source>
</evidence>
<sequence length="81" mass="8446">MSDPESGPCGREGDEFEGGASSGGISRNSVPDTVPLAWPSCVWIKALQIGGRAVNFTCNPGRSAQRPAAGQMSQKGNERII</sequence>
<dbReference type="EMBL" id="CM055747">
    <property type="protein sequence ID" value="KAJ7995853.1"/>
    <property type="molecule type" value="Genomic_DNA"/>
</dbReference>